<comment type="caution">
    <text evidence="9">The sequence shown here is derived from an EMBL/GenBank/DDBJ whole genome shotgun (WGS) entry which is preliminary data.</text>
</comment>
<keyword evidence="3" id="KW-1003">Cell membrane</keyword>
<evidence type="ECO:0000256" key="1">
    <source>
        <dbReference type="ARBA" id="ARBA00004651"/>
    </source>
</evidence>
<name>A0A418V116_RHOPL</name>
<proteinExistence type="inferred from homology"/>
<evidence type="ECO:0000256" key="5">
    <source>
        <dbReference type="ARBA" id="ARBA00022989"/>
    </source>
</evidence>
<evidence type="ECO:0000256" key="2">
    <source>
        <dbReference type="ARBA" id="ARBA00022448"/>
    </source>
</evidence>
<feature type="transmembrane region" description="Helical" evidence="7">
    <location>
        <begin position="98"/>
        <end position="119"/>
    </location>
</feature>
<dbReference type="SUPFAM" id="SSF161098">
    <property type="entry name" value="MetI-like"/>
    <property type="match status" value="1"/>
</dbReference>
<feature type="domain" description="ABC transmembrane type-1" evidence="8">
    <location>
        <begin position="94"/>
        <end position="299"/>
    </location>
</feature>
<dbReference type="EMBL" id="QYYD01000023">
    <property type="protein sequence ID" value="RJF69511.1"/>
    <property type="molecule type" value="Genomic_DNA"/>
</dbReference>
<dbReference type="Pfam" id="PF19300">
    <property type="entry name" value="BPD_transp_1_N"/>
    <property type="match status" value="1"/>
</dbReference>
<dbReference type="AlphaFoldDB" id="A0A418V116"/>
<keyword evidence="6 7" id="KW-0472">Membrane</keyword>
<dbReference type="RefSeq" id="WP_119858397.1">
    <property type="nucleotide sequence ID" value="NZ_QYYD01000023.1"/>
</dbReference>
<protein>
    <submittedName>
        <fullName evidence="9">ABC transporter permease</fullName>
    </submittedName>
</protein>
<keyword evidence="2 7" id="KW-0813">Transport</keyword>
<accession>A0A418V116</accession>
<evidence type="ECO:0000256" key="3">
    <source>
        <dbReference type="ARBA" id="ARBA00022475"/>
    </source>
</evidence>
<evidence type="ECO:0000259" key="8">
    <source>
        <dbReference type="PROSITE" id="PS50928"/>
    </source>
</evidence>
<keyword evidence="5 7" id="KW-1133">Transmembrane helix</keyword>
<reference evidence="9 10" key="1">
    <citation type="submission" date="2018-09" db="EMBL/GenBank/DDBJ databases">
        <title>Draft genome sequence of Rhodopseudomonas palustris 2.1.18.</title>
        <authorList>
            <person name="Robertson S.L."/>
            <person name="Meyer T.E."/>
            <person name="Kyndt J.A."/>
        </authorList>
    </citation>
    <scope>NUCLEOTIDE SEQUENCE [LARGE SCALE GENOMIC DNA]</scope>
    <source>
        <strain evidence="9 10">2.1.18</strain>
    </source>
</reference>
<dbReference type="InterPro" id="IPR045621">
    <property type="entry name" value="BPD_transp_1_N"/>
</dbReference>
<sequence>MLKFIAYRLLGAVPVVALVSVAVFLFLRLSGDPVAAMLGENATAEQVAEIRHAMGLDRPILVQFVAWLGHLLRGDFGVSLVTRESVWTMVHDRLETTLSLALTTIVASVVIAVPLGLLAARYRGGWIDRGITLLCTVGFSVPTFVVGYLFVWLFSVKLGWLPAQGYARLGDGIGRWLLHLIGPTVAMSSVFIVLIARITRASAIETLRQDFIRTARALGAGELRVSALFVLRNAATPIVTIIGVGIGVVLTGVVVTETVFNLPGLGRLTIEAVLARDFPVIQCVIVLFSFTYVFINLMVDIVYALLDPRIRY</sequence>
<dbReference type="PANTHER" id="PTHR43163">
    <property type="entry name" value="DIPEPTIDE TRANSPORT SYSTEM PERMEASE PROTEIN DPPB-RELATED"/>
    <property type="match status" value="1"/>
</dbReference>
<dbReference type="GO" id="GO:0005886">
    <property type="term" value="C:plasma membrane"/>
    <property type="evidence" value="ECO:0007669"/>
    <property type="project" value="UniProtKB-SubCell"/>
</dbReference>
<dbReference type="Proteomes" id="UP000285523">
    <property type="component" value="Unassembled WGS sequence"/>
</dbReference>
<feature type="transmembrane region" description="Helical" evidence="7">
    <location>
        <begin position="279"/>
        <end position="306"/>
    </location>
</feature>
<gene>
    <name evidence="9" type="ORF">D4Q52_20345</name>
</gene>
<evidence type="ECO:0000256" key="4">
    <source>
        <dbReference type="ARBA" id="ARBA00022692"/>
    </source>
</evidence>
<dbReference type="GO" id="GO:0055085">
    <property type="term" value="P:transmembrane transport"/>
    <property type="evidence" value="ECO:0007669"/>
    <property type="project" value="InterPro"/>
</dbReference>
<evidence type="ECO:0000256" key="6">
    <source>
        <dbReference type="ARBA" id="ARBA00023136"/>
    </source>
</evidence>
<keyword evidence="4 7" id="KW-0812">Transmembrane</keyword>
<evidence type="ECO:0000313" key="9">
    <source>
        <dbReference type="EMBL" id="RJF69511.1"/>
    </source>
</evidence>
<dbReference type="InterPro" id="IPR035906">
    <property type="entry name" value="MetI-like_sf"/>
</dbReference>
<dbReference type="PANTHER" id="PTHR43163:SF3">
    <property type="entry name" value="PEPTIDE ABC TRANSPORTER PERMEASE PROTEIN"/>
    <property type="match status" value="1"/>
</dbReference>
<dbReference type="CDD" id="cd06261">
    <property type="entry name" value="TM_PBP2"/>
    <property type="match status" value="1"/>
</dbReference>
<dbReference type="PROSITE" id="PS50928">
    <property type="entry name" value="ABC_TM1"/>
    <property type="match status" value="1"/>
</dbReference>
<feature type="transmembrane region" description="Helical" evidence="7">
    <location>
        <begin position="238"/>
        <end position="259"/>
    </location>
</feature>
<comment type="subcellular location">
    <subcellularLocation>
        <location evidence="1 7">Cell membrane</location>
        <topology evidence="1 7">Multi-pass membrane protein</topology>
    </subcellularLocation>
</comment>
<feature type="transmembrane region" description="Helical" evidence="7">
    <location>
        <begin position="131"/>
        <end position="156"/>
    </location>
</feature>
<organism evidence="9 10">
    <name type="scientific">Rhodopseudomonas palustris</name>
    <dbReference type="NCBI Taxonomy" id="1076"/>
    <lineage>
        <taxon>Bacteria</taxon>
        <taxon>Pseudomonadati</taxon>
        <taxon>Pseudomonadota</taxon>
        <taxon>Alphaproteobacteria</taxon>
        <taxon>Hyphomicrobiales</taxon>
        <taxon>Nitrobacteraceae</taxon>
        <taxon>Rhodopseudomonas</taxon>
    </lineage>
</organism>
<feature type="transmembrane region" description="Helical" evidence="7">
    <location>
        <begin position="7"/>
        <end position="27"/>
    </location>
</feature>
<dbReference type="Gene3D" id="1.10.3720.10">
    <property type="entry name" value="MetI-like"/>
    <property type="match status" value="1"/>
</dbReference>
<dbReference type="OrthoDB" id="9805855at2"/>
<evidence type="ECO:0000313" key="10">
    <source>
        <dbReference type="Proteomes" id="UP000285523"/>
    </source>
</evidence>
<evidence type="ECO:0000256" key="7">
    <source>
        <dbReference type="RuleBase" id="RU363032"/>
    </source>
</evidence>
<comment type="similarity">
    <text evidence="7">Belongs to the binding-protein-dependent transport system permease family.</text>
</comment>
<dbReference type="InterPro" id="IPR000515">
    <property type="entry name" value="MetI-like"/>
</dbReference>
<feature type="transmembrane region" description="Helical" evidence="7">
    <location>
        <begin position="176"/>
        <end position="198"/>
    </location>
</feature>
<dbReference type="Pfam" id="PF00528">
    <property type="entry name" value="BPD_transp_1"/>
    <property type="match status" value="1"/>
</dbReference>